<reference evidence="1" key="1">
    <citation type="submission" date="2014-09" db="EMBL/GenBank/DDBJ databases">
        <authorList>
            <person name="Magalhaes I.L.F."/>
            <person name="Oliveira U."/>
            <person name="Santos F.R."/>
            <person name="Vidigal T.H.D.A."/>
            <person name="Brescovit A.D."/>
            <person name="Santos A.J."/>
        </authorList>
    </citation>
    <scope>NUCLEOTIDE SEQUENCE</scope>
    <source>
        <tissue evidence="1">Shoot tissue taken approximately 20 cm above the soil surface</tissue>
    </source>
</reference>
<protein>
    <submittedName>
        <fullName evidence="1">Uncharacterized protein</fullName>
    </submittedName>
</protein>
<organism evidence="1">
    <name type="scientific">Arundo donax</name>
    <name type="common">Giant reed</name>
    <name type="synonym">Donax arundinaceus</name>
    <dbReference type="NCBI Taxonomy" id="35708"/>
    <lineage>
        <taxon>Eukaryota</taxon>
        <taxon>Viridiplantae</taxon>
        <taxon>Streptophyta</taxon>
        <taxon>Embryophyta</taxon>
        <taxon>Tracheophyta</taxon>
        <taxon>Spermatophyta</taxon>
        <taxon>Magnoliopsida</taxon>
        <taxon>Liliopsida</taxon>
        <taxon>Poales</taxon>
        <taxon>Poaceae</taxon>
        <taxon>PACMAD clade</taxon>
        <taxon>Arundinoideae</taxon>
        <taxon>Arundineae</taxon>
        <taxon>Arundo</taxon>
    </lineage>
</organism>
<proteinExistence type="predicted"/>
<accession>A0A0A9GWC1</accession>
<reference evidence="1" key="2">
    <citation type="journal article" date="2015" name="Data Brief">
        <title>Shoot transcriptome of the giant reed, Arundo donax.</title>
        <authorList>
            <person name="Barrero R.A."/>
            <person name="Guerrero F.D."/>
            <person name="Moolhuijzen P."/>
            <person name="Goolsby J.A."/>
            <person name="Tidwell J."/>
            <person name="Bellgard S.E."/>
            <person name="Bellgard M.I."/>
        </authorList>
    </citation>
    <scope>NUCLEOTIDE SEQUENCE</scope>
    <source>
        <tissue evidence="1">Shoot tissue taken approximately 20 cm above the soil surface</tissue>
    </source>
</reference>
<evidence type="ECO:0000313" key="1">
    <source>
        <dbReference type="EMBL" id="JAE28827.1"/>
    </source>
</evidence>
<name>A0A0A9GWC1_ARUDO</name>
<dbReference type="AlphaFoldDB" id="A0A0A9GWC1"/>
<sequence length="59" mass="6880">MRQPKKLKAGANCEFKALKHRNTDKDMYPVRIARRRNKKVLSDTCPIRPGPAWHMNPAH</sequence>
<dbReference type="EMBL" id="GBRH01169069">
    <property type="protein sequence ID" value="JAE28827.1"/>
    <property type="molecule type" value="Transcribed_RNA"/>
</dbReference>